<dbReference type="STRING" id="1287727.SAMN05443999_11430"/>
<proteinExistence type="inferred from homology"/>
<keyword evidence="7" id="KW-1185">Reference proteome</keyword>
<name>A0A1H7W262_9RHOB</name>
<dbReference type="SUPFAM" id="SSF46785">
    <property type="entry name" value="Winged helix' DNA-binding domain"/>
    <property type="match status" value="1"/>
</dbReference>
<dbReference type="InterPro" id="IPR005119">
    <property type="entry name" value="LysR_subst-bd"/>
</dbReference>
<protein>
    <submittedName>
        <fullName evidence="6">Transcriptional regulator, LysR family</fullName>
    </submittedName>
</protein>
<dbReference type="PRINTS" id="PR00039">
    <property type="entry name" value="HTHLYSR"/>
</dbReference>
<sequence length="337" mass="38636">MTYQAEFRENPDRLLWPERDYLLLRFRCSFPQKVSVMDWDKLRIFHAVADAGSLTHAGDQLHLSQSAVSRQIRALEESLNATLFHRHARGLILTEQGELLFDATRAMLKRLETATARIRDSEEEVFGELRVTTTTGFGTLWLAPRLPKLYEKYPDLKIDLMLEERVLDLPMREADVAIRMKEPSQADLIRKRLMSVHMCLCATKSYIEKHGAPETPEDLQYHRLICQNPRSAQVGAAATLVSELMTNDIQSLLTVNNYFGVLQGVLQDLGIGVLPDYVIRDVPQLIRVLPEVQSVEVPVFLAYPEELRHSKRIAAFRDFIQDEISSYRKTMKEQALG</sequence>
<keyword evidence="2" id="KW-0805">Transcription regulation</keyword>
<dbReference type="SUPFAM" id="SSF53850">
    <property type="entry name" value="Periplasmic binding protein-like II"/>
    <property type="match status" value="1"/>
</dbReference>
<evidence type="ECO:0000259" key="5">
    <source>
        <dbReference type="PROSITE" id="PS50931"/>
    </source>
</evidence>
<dbReference type="CDD" id="cd08422">
    <property type="entry name" value="PBP2_CrgA_like"/>
    <property type="match status" value="1"/>
</dbReference>
<dbReference type="InterPro" id="IPR000847">
    <property type="entry name" value="LysR_HTH_N"/>
</dbReference>
<reference evidence="6 7" key="1">
    <citation type="submission" date="2016-10" db="EMBL/GenBank/DDBJ databases">
        <authorList>
            <person name="de Groot N.N."/>
        </authorList>
    </citation>
    <scope>NUCLEOTIDE SEQUENCE [LARGE SCALE GENOMIC DNA]</scope>
    <source>
        <strain evidence="6 7">DSM 100674</strain>
    </source>
</reference>
<dbReference type="Pfam" id="PF03466">
    <property type="entry name" value="LysR_substrate"/>
    <property type="match status" value="1"/>
</dbReference>
<dbReference type="InterPro" id="IPR058163">
    <property type="entry name" value="LysR-type_TF_proteobact-type"/>
</dbReference>
<dbReference type="EMBL" id="FOAG01000014">
    <property type="protein sequence ID" value="SEM15672.1"/>
    <property type="molecule type" value="Genomic_DNA"/>
</dbReference>
<dbReference type="PANTHER" id="PTHR30537:SF20">
    <property type="entry name" value="TRANSCRIPTIONAL REGULATORY PROTEIN"/>
    <property type="match status" value="1"/>
</dbReference>
<comment type="similarity">
    <text evidence="1">Belongs to the LysR transcriptional regulatory family.</text>
</comment>
<dbReference type="InterPro" id="IPR036388">
    <property type="entry name" value="WH-like_DNA-bd_sf"/>
</dbReference>
<feature type="domain" description="HTH lysR-type" evidence="5">
    <location>
        <begin position="37"/>
        <end position="94"/>
    </location>
</feature>
<evidence type="ECO:0000256" key="2">
    <source>
        <dbReference type="ARBA" id="ARBA00023015"/>
    </source>
</evidence>
<organism evidence="6 7">
    <name type="scientific">Roseovarius azorensis</name>
    <dbReference type="NCBI Taxonomy" id="1287727"/>
    <lineage>
        <taxon>Bacteria</taxon>
        <taxon>Pseudomonadati</taxon>
        <taxon>Pseudomonadota</taxon>
        <taxon>Alphaproteobacteria</taxon>
        <taxon>Rhodobacterales</taxon>
        <taxon>Roseobacteraceae</taxon>
        <taxon>Roseovarius</taxon>
    </lineage>
</organism>
<dbReference type="PROSITE" id="PS50931">
    <property type="entry name" value="HTH_LYSR"/>
    <property type="match status" value="1"/>
</dbReference>
<dbReference type="PANTHER" id="PTHR30537">
    <property type="entry name" value="HTH-TYPE TRANSCRIPTIONAL REGULATOR"/>
    <property type="match status" value="1"/>
</dbReference>
<dbReference type="GO" id="GO:0003700">
    <property type="term" value="F:DNA-binding transcription factor activity"/>
    <property type="evidence" value="ECO:0007669"/>
    <property type="project" value="InterPro"/>
</dbReference>
<evidence type="ECO:0000256" key="4">
    <source>
        <dbReference type="ARBA" id="ARBA00023163"/>
    </source>
</evidence>
<dbReference type="InterPro" id="IPR036390">
    <property type="entry name" value="WH_DNA-bd_sf"/>
</dbReference>
<dbReference type="Gene3D" id="1.10.10.10">
    <property type="entry name" value="Winged helix-like DNA-binding domain superfamily/Winged helix DNA-binding domain"/>
    <property type="match status" value="1"/>
</dbReference>
<dbReference type="GO" id="GO:0006351">
    <property type="term" value="P:DNA-templated transcription"/>
    <property type="evidence" value="ECO:0007669"/>
    <property type="project" value="TreeGrafter"/>
</dbReference>
<dbReference type="Gene3D" id="3.40.190.290">
    <property type="match status" value="1"/>
</dbReference>
<accession>A0A1H7W262</accession>
<dbReference type="Proteomes" id="UP000199582">
    <property type="component" value="Unassembled WGS sequence"/>
</dbReference>
<gene>
    <name evidence="6" type="ORF">SAMN05443999_11430</name>
</gene>
<evidence type="ECO:0000313" key="6">
    <source>
        <dbReference type="EMBL" id="SEM15672.1"/>
    </source>
</evidence>
<evidence type="ECO:0000256" key="3">
    <source>
        <dbReference type="ARBA" id="ARBA00023125"/>
    </source>
</evidence>
<evidence type="ECO:0000256" key="1">
    <source>
        <dbReference type="ARBA" id="ARBA00009437"/>
    </source>
</evidence>
<dbReference type="Pfam" id="PF00126">
    <property type="entry name" value="HTH_1"/>
    <property type="match status" value="1"/>
</dbReference>
<dbReference type="GO" id="GO:0043565">
    <property type="term" value="F:sequence-specific DNA binding"/>
    <property type="evidence" value="ECO:0007669"/>
    <property type="project" value="TreeGrafter"/>
</dbReference>
<keyword evidence="3" id="KW-0238">DNA-binding</keyword>
<dbReference type="FunFam" id="1.10.10.10:FF:000001">
    <property type="entry name" value="LysR family transcriptional regulator"/>
    <property type="match status" value="1"/>
</dbReference>
<dbReference type="AlphaFoldDB" id="A0A1H7W262"/>
<evidence type="ECO:0000313" key="7">
    <source>
        <dbReference type="Proteomes" id="UP000199582"/>
    </source>
</evidence>
<keyword evidence="4" id="KW-0804">Transcription</keyword>